<feature type="domain" description="Glycosyltransferase 2-like" evidence="3">
    <location>
        <begin position="11"/>
        <end position="176"/>
    </location>
</feature>
<proteinExistence type="predicted"/>
<dbReference type="InterPro" id="IPR029044">
    <property type="entry name" value="Nucleotide-diphossugar_trans"/>
</dbReference>
<dbReference type="EMBL" id="WSRQ01000014">
    <property type="protein sequence ID" value="MVX64183.1"/>
    <property type="molecule type" value="Genomic_DNA"/>
</dbReference>
<protein>
    <submittedName>
        <fullName evidence="4">Glycosyltransferase</fullName>
    </submittedName>
</protein>
<dbReference type="InterPro" id="IPR001173">
    <property type="entry name" value="Glyco_trans_2-like"/>
</dbReference>
<dbReference type="Pfam" id="PF00535">
    <property type="entry name" value="Glycos_transf_2"/>
    <property type="match status" value="1"/>
</dbReference>
<keyword evidence="2" id="KW-0808">Transferase</keyword>
<dbReference type="PANTHER" id="PTHR22916">
    <property type="entry name" value="GLYCOSYLTRANSFERASE"/>
    <property type="match status" value="1"/>
</dbReference>
<dbReference type="Proteomes" id="UP000656077">
    <property type="component" value="Unassembled WGS sequence"/>
</dbReference>
<keyword evidence="1" id="KW-0328">Glycosyltransferase</keyword>
<dbReference type="GO" id="GO:0016757">
    <property type="term" value="F:glycosyltransferase activity"/>
    <property type="evidence" value="ECO:0007669"/>
    <property type="project" value="UniProtKB-KW"/>
</dbReference>
<dbReference type="RefSeq" id="WP_160359179.1">
    <property type="nucleotide sequence ID" value="NZ_WSRQ01000014.1"/>
</dbReference>
<dbReference type="SUPFAM" id="SSF53448">
    <property type="entry name" value="Nucleotide-diphospho-sugar transferases"/>
    <property type="match status" value="1"/>
</dbReference>
<dbReference type="Gene3D" id="3.90.550.10">
    <property type="entry name" value="Spore Coat Polysaccharide Biosynthesis Protein SpsA, Chain A"/>
    <property type="match status" value="1"/>
</dbReference>
<evidence type="ECO:0000256" key="2">
    <source>
        <dbReference type="ARBA" id="ARBA00022679"/>
    </source>
</evidence>
<evidence type="ECO:0000259" key="3">
    <source>
        <dbReference type="Pfam" id="PF00535"/>
    </source>
</evidence>
<reference evidence="4" key="1">
    <citation type="submission" date="2019-12" db="EMBL/GenBank/DDBJ databases">
        <title>Microbes associate with the intestines of laboratory mice.</title>
        <authorList>
            <person name="Navarre W."/>
            <person name="Wong E."/>
        </authorList>
    </citation>
    <scope>NUCLEOTIDE SEQUENCE</scope>
    <source>
        <strain evidence="4">NM79_F5</strain>
    </source>
</reference>
<organism evidence="4 5">
    <name type="scientific">Clostridium chromiireducens</name>
    <dbReference type="NCBI Taxonomy" id="225345"/>
    <lineage>
        <taxon>Bacteria</taxon>
        <taxon>Bacillati</taxon>
        <taxon>Bacillota</taxon>
        <taxon>Clostridia</taxon>
        <taxon>Eubacteriales</taxon>
        <taxon>Clostridiaceae</taxon>
        <taxon>Clostridium</taxon>
    </lineage>
</organism>
<accession>A0A964RM11</accession>
<sequence>MINKIINPLVSVIVPVYNAEKYIEKCIKSILNQSLFDIEIIIINDASLDNSLIICEKLASKDQRIKIFDNTSNKGVAYSRNLGLDNVNGKYIGFVDADDYIDLDMYEQLYRQAIKYDADIVECGFRRIDINDNIIIEKEMKPDILYGEYECSLNHLSHNNAEDFSCNKIYNKELFDSLKYPNYKYSEDYYINVFAHKNCKIKITIKDCYYNYLINDQGACEQPFNISKLDQVKAGISVYKNYDSDHKNLYSFIALYILRYVICCYEELCDGNYNEKELVSKQLCDIFQEYYERLKFKDIRNQGIDKKDILKILIFKFNPKFYLMIRNISKN</sequence>
<dbReference type="PANTHER" id="PTHR22916:SF51">
    <property type="entry name" value="GLYCOSYLTRANSFERASE EPSH-RELATED"/>
    <property type="match status" value="1"/>
</dbReference>
<evidence type="ECO:0000313" key="4">
    <source>
        <dbReference type="EMBL" id="MVX64183.1"/>
    </source>
</evidence>
<evidence type="ECO:0000313" key="5">
    <source>
        <dbReference type="Proteomes" id="UP000656077"/>
    </source>
</evidence>
<name>A0A964RM11_9CLOT</name>
<comment type="caution">
    <text evidence="4">The sequence shown here is derived from an EMBL/GenBank/DDBJ whole genome shotgun (WGS) entry which is preliminary data.</text>
</comment>
<evidence type="ECO:0000256" key="1">
    <source>
        <dbReference type="ARBA" id="ARBA00022676"/>
    </source>
</evidence>
<dbReference type="AlphaFoldDB" id="A0A964RM11"/>
<dbReference type="CDD" id="cd00761">
    <property type="entry name" value="Glyco_tranf_GTA_type"/>
    <property type="match status" value="1"/>
</dbReference>
<gene>
    <name evidence="4" type="ORF">GKZ28_10825</name>
</gene>